<name>A0A2G5E053_AQUCA</name>
<dbReference type="InParanoid" id="A0A2G5E053"/>
<dbReference type="Proteomes" id="UP000230069">
    <property type="component" value="Unassembled WGS sequence"/>
</dbReference>
<dbReference type="AlphaFoldDB" id="A0A2G5E053"/>
<sequence>MNHQTPEPTSPLHRKARCRKRALVGFSGEKKFCFMMYIYRMYQHFVILSRTPKVAITTKISPGFIFST</sequence>
<dbReference type="EMBL" id="KZ305030">
    <property type="protein sequence ID" value="PIA49105.1"/>
    <property type="molecule type" value="Genomic_DNA"/>
</dbReference>
<gene>
    <name evidence="1" type="ORF">AQUCO_01300154v1</name>
</gene>
<keyword evidence="2" id="KW-1185">Reference proteome</keyword>
<evidence type="ECO:0000313" key="1">
    <source>
        <dbReference type="EMBL" id="PIA49105.1"/>
    </source>
</evidence>
<proteinExistence type="predicted"/>
<reference evidence="1 2" key="1">
    <citation type="submission" date="2017-09" db="EMBL/GenBank/DDBJ databases">
        <title>WGS assembly of Aquilegia coerulea Goldsmith.</title>
        <authorList>
            <person name="Hodges S."/>
            <person name="Kramer E."/>
            <person name="Nordborg M."/>
            <person name="Tomkins J."/>
            <person name="Borevitz J."/>
            <person name="Derieg N."/>
            <person name="Yan J."/>
            <person name="Mihaltcheva S."/>
            <person name="Hayes R.D."/>
            <person name="Rokhsar D."/>
        </authorList>
    </citation>
    <scope>NUCLEOTIDE SEQUENCE [LARGE SCALE GENOMIC DNA]</scope>
    <source>
        <strain evidence="2">cv. Goldsmith</strain>
    </source>
</reference>
<organism evidence="1 2">
    <name type="scientific">Aquilegia coerulea</name>
    <name type="common">Rocky mountain columbine</name>
    <dbReference type="NCBI Taxonomy" id="218851"/>
    <lineage>
        <taxon>Eukaryota</taxon>
        <taxon>Viridiplantae</taxon>
        <taxon>Streptophyta</taxon>
        <taxon>Embryophyta</taxon>
        <taxon>Tracheophyta</taxon>
        <taxon>Spermatophyta</taxon>
        <taxon>Magnoliopsida</taxon>
        <taxon>Ranunculales</taxon>
        <taxon>Ranunculaceae</taxon>
        <taxon>Thalictroideae</taxon>
        <taxon>Aquilegia</taxon>
    </lineage>
</organism>
<evidence type="ECO:0000313" key="2">
    <source>
        <dbReference type="Proteomes" id="UP000230069"/>
    </source>
</evidence>
<accession>A0A2G5E053</accession>
<protein>
    <submittedName>
        <fullName evidence="1">Uncharacterized protein</fullName>
    </submittedName>
</protein>